<sequence>MTRPAWLKGKTPLKILGWGAGFGIVATVLLVLASGFMIESTNTDTFCVRCHYMNPFRDAWRASVHGGTNPRGVVAQCVDCHLPHDSYIQYLVVKAKTGASDYYHNFFIDPYTFDWAANAEEHRQSFTFDSACRSCHMDLTPPGMRRGGFLAHRAKLRGETEKTCTQCHPHVGHKDMLDMAERYFSQGKAM</sequence>
<evidence type="ECO:0000256" key="7">
    <source>
        <dbReference type="ARBA" id="ARBA00022723"/>
    </source>
</evidence>
<dbReference type="PANTHER" id="PTHR30333">
    <property type="entry name" value="CYTOCHROME C-TYPE PROTEIN"/>
    <property type="match status" value="1"/>
</dbReference>
<evidence type="ECO:0000256" key="1">
    <source>
        <dbReference type="ARBA" id="ARBA00004162"/>
    </source>
</evidence>
<feature type="binding site" description="covalent" evidence="13">
    <location>
        <position position="164"/>
    </location>
    <ligand>
        <name>heme</name>
        <dbReference type="ChEBI" id="CHEBI:30413"/>
        <label>4</label>
    </ligand>
</feature>
<feature type="binding site" description="covalent" evidence="13">
    <location>
        <position position="50"/>
    </location>
    <ligand>
        <name>heme</name>
        <dbReference type="ChEBI" id="CHEBI:30413"/>
        <label>1</label>
    </ligand>
</feature>
<evidence type="ECO:0000256" key="6">
    <source>
        <dbReference type="ARBA" id="ARBA00022692"/>
    </source>
</evidence>
<comment type="PTM">
    <text evidence="12">Binds 4 heme groups per subunit.</text>
</comment>
<keyword evidence="5 12" id="KW-0349">Heme</keyword>
<dbReference type="InterPro" id="IPR036280">
    <property type="entry name" value="Multihaem_cyt_sf"/>
</dbReference>
<proteinExistence type="inferred from homology"/>
<evidence type="ECO:0000313" key="17">
    <source>
        <dbReference type="EMBL" id="SCX81554.1"/>
    </source>
</evidence>
<evidence type="ECO:0000259" key="16">
    <source>
        <dbReference type="Pfam" id="PF03264"/>
    </source>
</evidence>
<feature type="binding site" description="axial binding residue" evidence="14">
    <location>
        <position position="136"/>
    </location>
    <ligand>
        <name>heme</name>
        <dbReference type="ChEBI" id="CHEBI:30413"/>
        <label>3</label>
    </ligand>
    <ligandPart>
        <name>Fe</name>
        <dbReference type="ChEBI" id="CHEBI:18248"/>
    </ligandPart>
</feature>
<keyword evidence="8 12" id="KW-0249">Electron transport</keyword>
<keyword evidence="3 12" id="KW-0813">Transport</keyword>
<dbReference type="GO" id="GO:0020037">
    <property type="term" value="F:heme binding"/>
    <property type="evidence" value="ECO:0007669"/>
    <property type="project" value="InterPro"/>
</dbReference>
<evidence type="ECO:0000256" key="2">
    <source>
        <dbReference type="ARBA" id="ARBA00007395"/>
    </source>
</evidence>
<feature type="binding site" description="covalent" evidence="13">
    <location>
        <position position="77"/>
    </location>
    <ligand>
        <name>heme</name>
        <dbReference type="ChEBI" id="CHEBI:30413"/>
        <label>2</label>
    </ligand>
</feature>
<dbReference type="PANTHER" id="PTHR30333:SF1">
    <property type="entry name" value="CYTOCHROME C-TYPE PROTEIN NAPC"/>
    <property type="match status" value="1"/>
</dbReference>
<dbReference type="PIRSF" id="PIRSF000013">
    <property type="entry name" value="4_hem_cytochrm_NapC"/>
    <property type="match status" value="1"/>
</dbReference>
<gene>
    <name evidence="17" type="ORF">SAMN05216233_101460</name>
</gene>
<dbReference type="GO" id="GO:0046872">
    <property type="term" value="F:metal ion binding"/>
    <property type="evidence" value="ECO:0007669"/>
    <property type="project" value="UniProtKB-KW"/>
</dbReference>
<feature type="binding site" description="axial binding residue" evidence="14">
    <location>
        <position position="53"/>
    </location>
    <ligand>
        <name>heme</name>
        <dbReference type="ChEBI" id="CHEBI:30413"/>
        <label>1</label>
    </ligand>
    <ligandPart>
        <name>Fe</name>
        <dbReference type="ChEBI" id="CHEBI:18248"/>
    </ligandPart>
</feature>
<feature type="binding site" description="covalent" evidence="13">
    <location>
        <position position="135"/>
    </location>
    <ligand>
        <name>heme</name>
        <dbReference type="ChEBI" id="CHEBI:30413"/>
        <label>3</label>
    </ligand>
</feature>
<evidence type="ECO:0000313" key="18">
    <source>
        <dbReference type="Proteomes" id="UP000198870"/>
    </source>
</evidence>
<evidence type="ECO:0000256" key="8">
    <source>
        <dbReference type="ARBA" id="ARBA00022982"/>
    </source>
</evidence>
<comment type="subcellular location">
    <subcellularLocation>
        <location evidence="1">Cell membrane</location>
        <topology evidence="1">Single-pass membrane protein</topology>
    </subcellularLocation>
</comment>
<evidence type="ECO:0000256" key="11">
    <source>
        <dbReference type="ARBA" id="ARBA00023136"/>
    </source>
</evidence>
<dbReference type="SUPFAM" id="SSF48695">
    <property type="entry name" value="Multiheme cytochromes"/>
    <property type="match status" value="1"/>
</dbReference>
<dbReference type="InterPro" id="IPR038266">
    <property type="entry name" value="NapC/NirT_cytc_sf"/>
</dbReference>
<evidence type="ECO:0000256" key="14">
    <source>
        <dbReference type="PIRSR" id="PIRSR000013-2"/>
    </source>
</evidence>
<dbReference type="InterPro" id="IPR005126">
    <property type="entry name" value="NapC/NirT_cyt_c_N"/>
</dbReference>
<feature type="binding site" evidence="13">
    <location>
        <position position="101"/>
    </location>
    <ligand>
        <name>a menaquinol</name>
        <dbReference type="ChEBI" id="CHEBI:18151"/>
    </ligand>
</feature>
<keyword evidence="9 15" id="KW-1133">Transmembrane helix</keyword>
<dbReference type="GO" id="GO:0005886">
    <property type="term" value="C:plasma membrane"/>
    <property type="evidence" value="ECO:0007669"/>
    <property type="project" value="UniProtKB-SubCell"/>
</dbReference>
<dbReference type="InterPro" id="IPR051174">
    <property type="entry name" value="Cytochrome_c-type_ET"/>
</dbReference>
<dbReference type="EMBL" id="FMUX01000001">
    <property type="protein sequence ID" value="SCX81554.1"/>
    <property type="molecule type" value="Genomic_DNA"/>
</dbReference>
<keyword evidence="6 15" id="KW-0812">Transmembrane</keyword>
<dbReference type="Gene3D" id="1.10.3820.10">
    <property type="entry name" value="Di-heme elbow motif domain"/>
    <property type="match status" value="1"/>
</dbReference>
<feature type="binding site" description="covalent" evidence="13">
    <location>
        <position position="132"/>
    </location>
    <ligand>
        <name>heme</name>
        <dbReference type="ChEBI" id="CHEBI:30413"/>
        <label>3</label>
    </ligand>
</feature>
<feature type="binding site" description="covalent" evidence="13">
    <location>
        <position position="167"/>
    </location>
    <ligand>
        <name>heme</name>
        <dbReference type="ChEBI" id="CHEBI:30413"/>
        <label>4</label>
    </ligand>
</feature>
<evidence type="ECO:0000256" key="15">
    <source>
        <dbReference type="SAM" id="Phobius"/>
    </source>
</evidence>
<dbReference type="Proteomes" id="UP000198870">
    <property type="component" value="Unassembled WGS sequence"/>
</dbReference>
<reference evidence="17 18" key="1">
    <citation type="submission" date="2016-10" db="EMBL/GenBank/DDBJ databases">
        <authorList>
            <person name="de Groot N.N."/>
        </authorList>
    </citation>
    <scope>NUCLEOTIDE SEQUENCE [LARGE SCALE GENOMIC DNA]</scope>
    <source>
        <strain evidence="17 18">AA1</strain>
    </source>
</reference>
<comment type="similarity">
    <text evidence="2">Belongs to the NapC/NirT/NrfH family.</text>
</comment>
<dbReference type="OrthoDB" id="9782159at2"/>
<dbReference type="STRING" id="419481.SAMN05216233_101460"/>
<keyword evidence="10 12" id="KW-0408">Iron</keyword>
<keyword evidence="18" id="KW-1185">Reference proteome</keyword>
<feature type="binding site" evidence="13">
    <location>
        <position position="94"/>
    </location>
    <ligand>
        <name>a menaquinol</name>
        <dbReference type="ChEBI" id="CHEBI:18151"/>
    </ligand>
</feature>
<organism evidence="17 18">
    <name type="scientific">Desulfoluna spongiiphila</name>
    <dbReference type="NCBI Taxonomy" id="419481"/>
    <lineage>
        <taxon>Bacteria</taxon>
        <taxon>Pseudomonadati</taxon>
        <taxon>Thermodesulfobacteriota</taxon>
        <taxon>Desulfobacteria</taxon>
        <taxon>Desulfobacterales</taxon>
        <taxon>Desulfolunaceae</taxon>
        <taxon>Desulfoluna</taxon>
    </lineage>
</organism>
<accession>A0A1G5AUN4</accession>
<evidence type="ECO:0000256" key="13">
    <source>
        <dbReference type="PIRSR" id="PIRSR000013-1"/>
    </source>
</evidence>
<feature type="binding site" description="axial binding residue" evidence="14">
    <location>
        <position position="81"/>
    </location>
    <ligand>
        <name>heme</name>
        <dbReference type="ChEBI" id="CHEBI:30413"/>
        <label>2</label>
    </ligand>
    <ligandPart>
        <name>Fe</name>
        <dbReference type="ChEBI" id="CHEBI:18248"/>
    </ligandPart>
</feature>
<dbReference type="InterPro" id="IPR024717">
    <property type="entry name" value="NapC/NirT/NrfH"/>
</dbReference>
<keyword evidence="4" id="KW-1003">Cell membrane</keyword>
<feature type="binding site" description="axial binding residue" evidence="14">
    <location>
        <position position="101"/>
    </location>
    <ligand>
        <name>heme</name>
        <dbReference type="ChEBI" id="CHEBI:30413"/>
        <label>1</label>
    </ligand>
    <ligandPart>
        <name>Fe</name>
        <dbReference type="ChEBI" id="CHEBI:18248"/>
    </ligandPart>
</feature>
<evidence type="ECO:0000256" key="3">
    <source>
        <dbReference type="ARBA" id="ARBA00022448"/>
    </source>
</evidence>
<comment type="cofactor">
    <cofactor evidence="13">
        <name>heme</name>
        <dbReference type="ChEBI" id="CHEBI:30413"/>
    </cofactor>
    <text evidence="13">Binds 4 heme groups per subunit.</text>
</comment>
<feature type="binding site" description="axial binding residue" evidence="14">
    <location>
        <position position="173"/>
    </location>
    <ligand>
        <name>heme</name>
        <dbReference type="ChEBI" id="CHEBI:30413"/>
        <label>2</label>
    </ligand>
    <ligandPart>
        <name>Fe</name>
        <dbReference type="ChEBI" id="CHEBI:18248"/>
    </ligandPart>
</feature>
<feature type="domain" description="NapC/NirT cytochrome c N-terminal" evidence="16">
    <location>
        <begin position="21"/>
        <end position="174"/>
    </location>
</feature>
<keyword evidence="7 12" id="KW-0479">Metal-binding</keyword>
<feature type="binding site" description="axial binding residue" evidence="14">
    <location>
        <position position="168"/>
    </location>
    <ligand>
        <name>heme</name>
        <dbReference type="ChEBI" id="CHEBI:30413"/>
        <label>4</label>
    </ligand>
    <ligandPart>
        <name>Fe</name>
        <dbReference type="ChEBI" id="CHEBI:18248"/>
    </ligandPart>
</feature>
<dbReference type="RefSeq" id="WP_092207767.1">
    <property type="nucleotide sequence ID" value="NZ_FMUX01000001.1"/>
</dbReference>
<dbReference type="GO" id="GO:0009055">
    <property type="term" value="F:electron transfer activity"/>
    <property type="evidence" value="ECO:0007669"/>
    <property type="project" value="TreeGrafter"/>
</dbReference>
<keyword evidence="11 15" id="KW-0472">Membrane</keyword>
<name>A0A1G5AUN4_9BACT</name>
<dbReference type="GO" id="GO:0019333">
    <property type="term" value="P:denitrification pathway"/>
    <property type="evidence" value="ECO:0007669"/>
    <property type="project" value="InterPro"/>
</dbReference>
<protein>
    <recommendedName>
        <fullName evidence="12">Cytochrome c-type protein</fullName>
    </recommendedName>
</protein>
<dbReference type="Pfam" id="PF03264">
    <property type="entry name" value="Cytochrom_NNT"/>
    <property type="match status" value="1"/>
</dbReference>
<evidence type="ECO:0000256" key="4">
    <source>
        <dbReference type="ARBA" id="ARBA00022475"/>
    </source>
</evidence>
<evidence type="ECO:0000256" key="10">
    <source>
        <dbReference type="ARBA" id="ARBA00023004"/>
    </source>
</evidence>
<dbReference type="AlphaFoldDB" id="A0A1G5AUN4"/>
<evidence type="ECO:0000256" key="12">
    <source>
        <dbReference type="PIRNR" id="PIRNR000013"/>
    </source>
</evidence>
<dbReference type="GO" id="GO:0009061">
    <property type="term" value="P:anaerobic respiration"/>
    <property type="evidence" value="ECO:0007669"/>
    <property type="project" value="TreeGrafter"/>
</dbReference>
<feature type="transmembrane region" description="Helical" evidence="15">
    <location>
        <begin position="15"/>
        <end position="38"/>
    </location>
</feature>
<feature type="binding site" description="covalent" evidence="13">
    <location>
        <position position="47"/>
    </location>
    <ligand>
        <name>heme</name>
        <dbReference type="ChEBI" id="CHEBI:30413"/>
        <label>1</label>
    </ligand>
</feature>
<evidence type="ECO:0000256" key="5">
    <source>
        <dbReference type="ARBA" id="ARBA00022617"/>
    </source>
</evidence>
<feature type="binding site" description="covalent" evidence="13">
    <location>
        <position position="80"/>
    </location>
    <ligand>
        <name>heme</name>
        <dbReference type="ChEBI" id="CHEBI:30413"/>
        <label>2</label>
    </ligand>
</feature>
<evidence type="ECO:0000256" key="9">
    <source>
        <dbReference type="ARBA" id="ARBA00022989"/>
    </source>
</evidence>